<dbReference type="PANTHER" id="PTHR33116">
    <property type="entry name" value="REVERSE TRANSCRIPTASE ZINC-BINDING DOMAIN-CONTAINING PROTEIN-RELATED-RELATED"/>
    <property type="match status" value="1"/>
</dbReference>
<evidence type="ECO:0000313" key="3">
    <source>
        <dbReference type="Proteomes" id="UP001234989"/>
    </source>
</evidence>
<gene>
    <name evidence="2" type="ORF">MTR67_046755</name>
</gene>
<name>A0AAF0UWJ7_SOLVR</name>
<sequence>MKSGLKINWRKSNIFPVKEVQQIQSLADILRCRIEELPTIYLGMPLGANHKAVNIWDGIIEKTEKRLALWKSQYLSLGGRVVLINAVLDSLPTYVMSLFPIPGEVVEILDKLRRDFLWQGSKVEKSFNLVKWSAVQQSKSYGGLGVRNLKLHNKSLLIKWLWRFTQENQSLWREIILHKYGPEGQWCTNKVTNTYGVGVWKSIRNLWMTLKLNTKVRVGRGDKILFWEEDWSGHGTLHSLFPGLFSISLNTGCSIQEMWSPQGWNLTFRRPLNDWEIPWVVDYLKLIGNFPGTNTDSDKLIWRHHNDGIFTVNRVYKRGLSVAAGRSTGPWNTIWKSVAPNKVKSFTWLVARKACLTHEALQKRGSIIASRCLLCKEALETNKYLFMHCKVTTQVWAMFTSIAGINWIMPEHTADLPSCWIR</sequence>
<keyword evidence="3" id="KW-1185">Reference proteome</keyword>
<dbReference type="Proteomes" id="UP001234989">
    <property type="component" value="Chromosome 11"/>
</dbReference>
<dbReference type="PANTHER" id="PTHR33116:SF78">
    <property type="entry name" value="OS12G0587133 PROTEIN"/>
    <property type="match status" value="1"/>
</dbReference>
<feature type="domain" description="Reverse transcriptase zinc-binding" evidence="1">
    <location>
        <begin position="310"/>
        <end position="396"/>
    </location>
</feature>
<dbReference type="EMBL" id="CP133622">
    <property type="protein sequence ID" value="WMV53370.1"/>
    <property type="molecule type" value="Genomic_DNA"/>
</dbReference>
<proteinExistence type="predicted"/>
<protein>
    <recommendedName>
        <fullName evidence="1">Reverse transcriptase zinc-binding domain-containing protein</fullName>
    </recommendedName>
</protein>
<accession>A0AAF0UWJ7</accession>
<evidence type="ECO:0000259" key="1">
    <source>
        <dbReference type="Pfam" id="PF13966"/>
    </source>
</evidence>
<dbReference type="AlphaFoldDB" id="A0AAF0UWJ7"/>
<evidence type="ECO:0000313" key="2">
    <source>
        <dbReference type="EMBL" id="WMV53370.1"/>
    </source>
</evidence>
<reference evidence="2" key="1">
    <citation type="submission" date="2023-08" db="EMBL/GenBank/DDBJ databases">
        <title>A de novo genome assembly of Solanum verrucosum Schlechtendal, a Mexican diploid species geographically isolated from the other diploid A-genome species in potato relatives.</title>
        <authorList>
            <person name="Hosaka K."/>
        </authorList>
    </citation>
    <scope>NUCLEOTIDE SEQUENCE</scope>
    <source>
        <tissue evidence="2">Young leaves</tissue>
    </source>
</reference>
<dbReference type="Pfam" id="PF13966">
    <property type="entry name" value="zf-RVT"/>
    <property type="match status" value="1"/>
</dbReference>
<dbReference type="InterPro" id="IPR026960">
    <property type="entry name" value="RVT-Znf"/>
</dbReference>
<organism evidence="2 3">
    <name type="scientific">Solanum verrucosum</name>
    <dbReference type="NCBI Taxonomy" id="315347"/>
    <lineage>
        <taxon>Eukaryota</taxon>
        <taxon>Viridiplantae</taxon>
        <taxon>Streptophyta</taxon>
        <taxon>Embryophyta</taxon>
        <taxon>Tracheophyta</taxon>
        <taxon>Spermatophyta</taxon>
        <taxon>Magnoliopsida</taxon>
        <taxon>eudicotyledons</taxon>
        <taxon>Gunneridae</taxon>
        <taxon>Pentapetalae</taxon>
        <taxon>asterids</taxon>
        <taxon>lamiids</taxon>
        <taxon>Solanales</taxon>
        <taxon>Solanaceae</taxon>
        <taxon>Solanoideae</taxon>
        <taxon>Solaneae</taxon>
        <taxon>Solanum</taxon>
    </lineage>
</organism>